<feature type="domain" description="IrrE N-terminal-like" evidence="1">
    <location>
        <begin position="61"/>
        <end position="156"/>
    </location>
</feature>
<accession>A0A8J8MB98</accession>
<dbReference type="Proteomes" id="UP000677305">
    <property type="component" value="Chromosome"/>
</dbReference>
<dbReference type="Gene3D" id="1.10.10.2910">
    <property type="match status" value="1"/>
</dbReference>
<proteinExistence type="predicted"/>
<evidence type="ECO:0000313" key="3">
    <source>
        <dbReference type="Proteomes" id="UP000677305"/>
    </source>
</evidence>
<evidence type="ECO:0000259" key="1">
    <source>
        <dbReference type="Pfam" id="PF06114"/>
    </source>
</evidence>
<dbReference type="InterPro" id="IPR010359">
    <property type="entry name" value="IrrE_HExxH"/>
</dbReference>
<dbReference type="RefSeq" id="WP_212693643.1">
    <property type="nucleotide sequence ID" value="NZ_CP058561.1"/>
</dbReference>
<protein>
    <submittedName>
        <fullName evidence="2">ImmA/IrrE family metallo-endopeptidase</fullName>
    </submittedName>
</protein>
<reference evidence="2 3" key="1">
    <citation type="submission" date="2020-07" db="EMBL/GenBank/DDBJ databases">
        <title>Vallitalea guaymasensis genome.</title>
        <authorList>
            <person name="Postec A."/>
        </authorList>
    </citation>
    <scope>NUCLEOTIDE SEQUENCE [LARGE SCALE GENOMIC DNA]</scope>
    <source>
        <strain evidence="2 3">Ra1766G1</strain>
    </source>
</reference>
<dbReference type="EMBL" id="CP058561">
    <property type="protein sequence ID" value="QUH29623.1"/>
    <property type="molecule type" value="Genomic_DNA"/>
</dbReference>
<keyword evidence="3" id="KW-1185">Reference proteome</keyword>
<gene>
    <name evidence="2" type="ORF">HYG85_12185</name>
</gene>
<dbReference type="KEGG" id="vgu:HYG85_12185"/>
<organism evidence="2 3">
    <name type="scientific">Vallitalea guaymasensis</name>
    <dbReference type="NCBI Taxonomy" id="1185412"/>
    <lineage>
        <taxon>Bacteria</taxon>
        <taxon>Bacillati</taxon>
        <taxon>Bacillota</taxon>
        <taxon>Clostridia</taxon>
        <taxon>Lachnospirales</taxon>
        <taxon>Vallitaleaceae</taxon>
        <taxon>Vallitalea</taxon>
    </lineage>
</organism>
<sequence length="174" mass="20448">MNVPKKPRYEYAKQVGRTFLKSLNIKSYPIDPIKIVYLMKWKFEIDDLCGEEGYTLYNPKTKNYCIIIDNAQGIKKQRCKFTIAHEIGHIIMNHYTSFDISSLTDDDFRILDLEADIVAGEILMPYISIRKNLNRNILYLANKFDVSYSAMETRLKFLDLYNLCYKNNSDIMSK</sequence>
<dbReference type="AlphaFoldDB" id="A0A8J8MB98"/>
<dbReference type="Pfam" id="PF06114">
    <property type="entry name" value="Peptidase_M78"/>
    <property type="match status" value="1"/>
</dbReference>
<evidence type="ECO:0000313" key="2">
    <source>
        <dbReference type="EMBL" id="QUH29623.1"/>
    </source>
</evidence>
<name>A0A8J8MB98_9FIRM</name>